<dbReference type="AlphaFoldDB" id="A0A9Q0IEK9"/>
<feature type="region of interest" description="Disordered" evidence="1">
    <location>
        <begin position="1"/>
        <end position="30"/>
    </location>
</feature>
<comment type="caution">
    <text evidence="2">The sequence shown here is derived from an EMBL/GenBank/DDBJ whole genome shotgun (WGS) entry which is preliminary data.</text>
</comment>
<sequence>MGLNGVHGYPPAVSGGQQAPPPSRRLSMSPAERYFVESRANMDAMKLQREPTIYRKSFNAQRTVSGPNVRLMGRHVVPGNEARKALSKPFMREPEAAPPDGGEPPIVMERQNLNEVEQTVSFLTVKDFREYVQYMKHSYLKPGDDTKKYFLTARDILDNELKKAEKVVESQADLTPLSDQNPVWDEPKEPFEQSSIDTIPNQSLHATDETVFESGDLSDQISRESQTNDFVQPSRSQAYQPIRESNRPGSREPPVRSNGPGSREPPVRSNGPGSREPPVRSNGPGSLPVLPHYQKPPQVDSVPPVQHVSLSSPAVKQSPSRSYGKTVYMSVPRRNLSIPVLPPKPAPSDQRKPPVAKKTWKNQSILSTVQMPASGYVHSASSRLPSQTSGSHAPGMSNSAMMLSDFVAFEIDGGNVAEYGDGPSRPAAVNAASPGQETLFSNTPDTQVPSYLTWAQTGTVSQESNESTDSLDLRPDVKLDSAPSSTSKSSEYFDERSADTRQTDPNYGDYNREVNRKMMDDYRILNTDSNTAVVTFEYPVPTNGALGTELLIPRRDQEKVRQRPVPSQRPRYIPASSQSALQLTRYVTNRGTYGRAKVVHSRTRYSQSLAPSEDSVKTMQRYSEHTPFLGFRKLG</sequence>
<accession>A0A9Q0IEK9</accession>
<feature type="compositionally biased region" description="Polar residues" evidence="1">
    <location>
        <begin position="217"/>
        <end position="239"/>
    </location>
</feature>
<evidence type="ECO:0000313" key="2">
    <source>
        <dbReference type="EMBL" id="KAJ3595824.1"/>
    </source>
</evidence>
<organism evidence="2 3">
    <name type="scientific">Muraenolepis orangiensis</name>
    <name type="common">Patagonian moray cod</name>
    <dbReference type="NCBI Taxonomy" id="630683"/>
    <lineage>
        <taxon>Eukaryota</taxon>
        <taxon>Metazoa</taxon>
        <taxon>Chordata</taxon>
        <taxon>Craniata</taxon>
        <taxon>Vertebrata</taxon>
        <taxon>Euteleostomi</taxon>
        <taxon>Actinopterygii</taxon>
        <taxon>Neopterygii</taxon>
        <taxon>Teleostei</taxon>
        <taxon>Neoteleostei</taxon>
        <taxon>Acanthomorphata</taxon>
        <taxon>Zeiogadaria</taxon>
        <taxon>Gadariae</taxon>
        <taxon>Gadiformes</taxon>
        <taxon>Muraenolepidoidei</taxon>
        <taxon>Muraenolepididae</taxon>
        <taxon>Muraenolepis</taxon>
    </lineage>
</organism>
<feature type="compositionally biased region" description="Polar residues" evidence="1">
    <location>
        <begin position="192"/>
        <end position="205"/>
    </location>
</feature>
<feature type="compositionally biased region" description="Polar residues" evidence="1">
    <location>
        <begin position="308"/>
        <end position="323"/>
    </location>
</feature>
<evidence type="ECO:0000313" key="3">
    <source>
        <dbReference type="Proteomes" id="UP001148018"/>
    </source>
</evidence>
<keyword evidence="3" id="KW-1185">Reference proteome</keyword>
<proteinExistence type="predicted"/>
<evidence type="ECO:0000256" key="1">
    <source>
        <dbReference type="SAM" id="MobiDB-lite"/>
    </source>
</evidence>
<feature type="compositionally biased region" description="Basic and acidic residues" evidence="1">
    <location>
        <begin position="491"/>
        <end position="502"/>
    </location>
</feature>
<feature type="region of interest" description="Disordered" evidence="1">
    <location>
        <begin position="172"/>
        <end position="323"/>
    </location>
</feature>
<reference evidence="2" key="1">
    <citation type="submission" date="2022-07" db="EMBL/GenBank/DDBJ databases">
        <title>Chromosome-level genome of Muraenolepis orangiensis.</title>
        <authorList>
            <person name="Kim J."/>
        </authorList>
    </citation>
    <scope>NUCLEOTIDE SEQUENCE</scope>
    <source>
        <strain evidence="2">KU_S4_2022</strain>
        <tissue evidence="2">Muscle</tissue>
    </source>
</reference>
<protein>
    <submittedName>
        <fullName evidence="2">Uncharacterized protein</fullName>
    </submittedName>
</protein>
<dbReference type="Proteomes" id="UP001148018">
    <property type="component" value="Unassembled WGS sequence"/>
</dbReference>
<feature type="compositionally biased region" description="Polar residues" evidence="1">
    <location>
        <begin position="433"/>
        <end position="470"/>
    </location>
</feature>
<feature type="region of interest" description="Disordered" evidence="1">
    <location>
        <begin position="336"/>
        <end position="358"/>
    </location>
</feature>
<feature type="region of interest" description="Disordered" evidence="1">
    <location>
        <begin position="420"/>
        <end position="511"/>
    </location>
</feature>
<name>A0A9Q0IEK9_9TELE</name>
<dbReference type="EMBL" id="JANIIK010000110">
    <property type="protein sequence ID" value="KAJ3595824.1"/>
    <property type="molecule type" value="Genomic_DNA"/>
</dbReference>
<gene>
    <name evidence="2" type="ORF">NHX12_002238</name>
</gene>
<feature type="compositionally biased region" description="Basic and acidic residues" evidence="1">
    <location>
        <begin position="244"/>
        <end position="254"/>
    </location>
</feature>